<accession>A0ABM5ML51</accession>
<keyword evidence="3" id="KW-1185">Reference proteome</keyword>
<reference evidence="2 3" key="1">
    <citation type="submission" date="2011-11" db="EMBL/GenBank/DDBJ databases">
        <title>Complete genome sequence of thermophilic Geobacillus thermoleovorans CCB_US3_UF5.</title>
        <authorList>
            <person name="Muhd Sakaff M.K.L."/>
            <person name="Abdul Rahman A.Y."/>
            <person name="Saito J.A."/>
            <person name="Hou S."/>
            <person name="Alam M."/>
        </authorList>
    </citation>
    <scope>NUCLEOTIDE SEQUENCE [LARGE SCALE GENOMIC DNA]</scope>
    <source>
        <strain evidence="2 3">CCB_US3_UF5</strain>
    </source>
</reference>
<dbReference type="Proteomes" id="UP000005636">
    <property type="component" value="Chromosome"/>
</dbReference>
<dbReference type="EMBL" id="CP003125">
    <property type="protein sequence ID" value="AEV20527.1"/>
    <property type="molecule type" value="Genomic_DNA"/>
</dbReference>
<organism evidence="2 3">
    <name type="scientific">Geobacillus thermoleovorans CCB_US3_UF5</name>
    <dbReference type="NCBI Taxonomy" id="1111068"/>
    <lineage>
        <taxon>Bacteria</taxon>
        <taxon>Bacillati</taxon>
        <taxon>Bacillota</taxon>
        <taxon>Bacilli</taxon>
        <taxon>Bacillales</taxon>
        <taxon>Anoxybacillaceae</taxon>
        <taxon>Geobacillus</taxon>
        <taxon>Geobacillus thermoleovorans group</taxon>
    </lineage>
</organism>
<gene>
    <name evidence="2" type="ORF">GTCCBUS3UF5_32250</name>
</gene>
<feature type="region of interest" description="Disordered" evidence="1">
    <location>
        <begin position="1"/>
        <end position="38"/>
    </location>
</feature>
<evidence type="ECO:0000313" key="2">
    <source>
        <dbReference type="EMBL" id="AEV20527.1"/>
    </source>
</evidence>
<name>A0ABM5ML51_GEOTH</name>
<evidence type="ECO:0000313" key="3">
    <source>
        <dbReference type="Proteomes" id="UP000005636"/>
    </source>
</evidence>
<sequence length="38" mass="4418">MDSGLREGEKRHEKRLSRVECDGTDSGLNEGDRRRIMK</sequence>
<feature type="compositionally biased region" description="Basic and acidic residues" evidence="1">
    <location>
        <begin position="1"/>
        <end position="21"/>
    </location>
</feature>
<evidence type="ECO:0000256" key="1">
    <source>
        <dbReference type="SAM" id="MobiDB-lite"/>
    </source>
</evidence>
<proteinExistence type="predicted"/>
<protein>
    <submittedName>
        <fullName evidence="2">Uncharacterized protein</fullName>
    </submittedName>
</protein>